<dbReference type="Pfam" id="PF00512">
    <property type="entry name" value="HisKA"/>
    <property type="match status" value="1"/>
</dbReference>
<evidence type="ECO:0000256" key="2">
    <source>
        <dbReference type="ARBA" id="ARBA00004236"/>
    </source>
</evidence>
<keyword evidence="4" id="KW-0597">Phosphoprotein</keyword>
<dbReference type="InterPro" id="IPR036890">
    <property type="entry name" value="HATPase_C_sf"/>
</dbReference>
<evidence type="ECO:0000256" key="3">
    <source>
        <dbReference type="ARBA" id="ARBA00012438"/>
    </source>
</evidence>
<evidence type="ECO:0000313" key="14">
    <source>
        <dbReference type="Proteomes" id="UP001501705"/>
    </source>
</evidence>
<evidence type="ECO:0000256" key="10">
    <source>
        <dbReference type="SAM" id="Phobius"/>
    </source>
</evidence>
<dbReference type="EMBL" id="BAAAPH010000027">
    <property type="protein sequence ID" value="GAA1599054.1"/>
    <property type="molecule type" value="Genomic_DNA"/>
</dbReference>
<sequence>MGLTGFRARIVSLAVLTATLVVAVLVVLSHVLLTRATEADTRTLARTRAEAVAATVEVADGKIRSVEGTGDAFDTVTWVYADGRLLDGVLHSATATTVERLGQSNRSEFVTVDHFLLYAEPVPVQGHQVTAVVMVDLTPYESSEQRSLVMSLILGALAIVLAGGVAYLVVSRALRVVRRMSTLADEWGDHDPDRRFGTGPPRDEFGELAQTFDRLLDRVSDTIADERRLTDEIAHELRTPMAVLRGEAQLAELAGTQVDPQLVLTETDRLSAAVSTILDAARSRARHEASCRLTTVLDKIRVGSVRLDAPPELELAVPADVAAAVLAPLIDNATRHARTTVTLRAEIVGDRAVVHVIDDGPGFQPDELDQVFAPGHSGSDGHGLGLAVVRRIATATGIGVQAVADGNGHVEIRFPVR</sequence>
<comment type="catalytic activity">
    <reaction evidence="1">
        <text>ATP + protein L-histidine = ADP + protein N-phospho-L-histidine.</text>
        <dbReference type="EC" id="2.7.13.3"/>
    </reaction>
</comment>
<dbReference type="InterPro" id="IPR050428">
    <property type="entry name" value="TCS_sensor_his_kinase"/>
</dbReference>
<organism evidence="13 14">
    <name type="scientific">Kribbella hippodromi</name>
    <dbReference type="NCBI Taxonomy" id="434347"/>
    <lineage>
        <taxon>Bacteria</taxon>
        <taxon>Bacillati</taxon>
        <taxon>Actinomycetota</taxon>
        <taxon>Actinomycetes</taxon>
        <taxon>Propionibacteriales</taxon>
        <taxon>Kribbellaceae</taxon>
        <taxon>Kribbella</taxon>
    </lineage>
</organism>
<evidence type="ECO:0000256" key="7">
    <source>
        <dbReference type="ARBA" id="ARBA00022777"/>
    </source>
</evidence>
<dbReference type="PROSITE" id="PS50885">
    <property type="entry name" value="HAMP"/>
    <property type="match status" value="1"/>
</dbReference>
<dbReference type="SMART" id="SM00388">
    <property type="entry name" value="HisKA"/>
    <property type="match status" value="1"/>
</dbReference>
<dbReference type="Gene3D" id="6.10.340.10">
    <property type="match status" value="1"/>
</dbReference>
<dbReference type="SUPFAM" id="SSF55874">
    <property type="entry name" value="ATPase domain of HSP90 chaperone/DNA topoisomerase II/histidine kinase"/>
    <property type="match status" value="1"/>
</dbReference>
<dbReference type="Gene3D" id="3.30.565.10">
    <property type="entry name" value="Histidine kinase-like ATPase, C-terminal domain"/>
    <property type="match status" value="1"/>
</dbReference>
<keyword evidence="9" id="KW-0902">Two-component regulatory system</keyword>
<dbReference type="InterPro" id="IPR003594">
    <property type="entry name" value="HATPase_dom"/>
</dbReference>
<dbReference type="SMART" id="SM00387">
    <property type="entry name" value="HATPase_c"/>
    <property type="match status" value="1"/>
</dbReference>
<dbReference type="Pfam" id="PF02518">
    <property type="entry name" value="HATPase_c"/>
    <property type="match status" value="1"/>
</dbReference>
<feature type="domain" description="HAMP" evidence="12">
    <location>
        <begin position="171"/>
        <end position="224"/>
    </location>
</feature>
<proteinExistence type="predicted"/>
<dbReference type="Gene3D" id="1.10.287.130">
    <property type="match status" value="1"/>
</dbReference>
<dbReference type="InterPro" id="IPR005467">
    <property type="entry name" value="His_kinase_dom"/>
</dbReference>
<dbReference type="GO" id="GO:0016301">
    <property type="term" value="F:kinase activity"/>
    <property type="evidence" value="ECO:0007669"/>
    <property type="project" value="UniProtKB-KW"/>
</dbReference>
<evidence type="ECO:0000256" key="5">
    <source>
        <dbReference type="ARBA" id="ARBA00022679"/>
    </source>
</evidence>
<dbReference type="PROSITE" id="PS50109">
    <property type="entry name" value="HIS_KIN"/>
    <property type="match status" value="1"/>
</dbReference>
<evidence type="ECO:0000313" key="13">
    <source>
        <dbReference type="EMBL" id="GAA1599054.1"/>
    </source>
</evidence>
<evidence type="ECO:0000259" key="11">
    <source>
        <dbReference type="PROSITE" id="PS50109"/>
    </source>
</evidence>
<keyword evidence="5" id="KW-0808">Transferase</keyword>
<dbReference type="SMART" id="SM00304">
    <property type="entry name" value="HAMP"/>
    <property type="match status" value="1"/>
</dbReference>
<dbReference type="InterPro" id="IPR003660">
    <property type="entry name" value="HAMP_dom"/>
</dbReference>
<comment type="caution">
    <text evidence="13">The sequence shown here is derived from an EMBL/GenBank/DDBJ whole genome shotgun (WGS) entry which is preliminary data.</text>
</comment>
<reference evidence="14" key="1">
    <citation type="journal article" date="2019" name="Int. J. Syst. Evol. Microbiol.">
        <title>The Global Catalogue of Microorganisms (GCM) 10K type strain sequencing project: providing services to taxonomists for standard genome sequencing and annotation.</title>
        <authorList>
            <consortium name="The Broad Institute Genomics Platform"/>
            <consortium name="The Broad Institute Genome Sequencing Center for Infectious Disease"/>
            <person name="Wu L."/>
            <person name="Ma J."/>
        </authorList>
    </citation>
    <scope>NUCLEOTIDE SEQUENCE [LARGE SCALE GENOMIC DNA]</scope>
    <source>
        <strain evidence="14">JCM 15572</strain>
    </source>
</reference>
<feature type="transmembrane region" description="Helical" evidence="10">
    <location>
        <begin position="148"/>
        <end position="170"/>
    </location>
</feature>
<gene>
    <name evidence="13" type="ORF">GCM10009804_64570</name>
</gene>
<name>A0ABP4Q6C2_9ACTN</name>
<feature type="domain" description="Histidine kinase" evidence="11">
    <location>
        <begin position="232"/>
        <end position="417"/>
    </location>
</feature>
<dbReference type="PANTHER" id="PTHR45436">
    <property type="entry name" value="SENSOR HISTIDINE KINASE YKOH"/>
    <property type="match status" value="1"/>
</dbReference>
<dbReference type="RefSeq" id="WP_344239660.1">
    <property type="nucleotide sequence ID" value="NZ_BAAAPH010000027.1"/>
</dbReference>
<keyword evidence="7 13" id="KW-0418">Kinase</keyword>
<dbReference type="PANTHER" id="PTHR45436:SF5">
    <property type="entry name" value="SENSOR HISTIDINE KINASE TRCS"/>
    <property type="match status" value="1"/>
</dbReference>
<evidence type="ECO:0000256" key="6">
    <source>
        <dbReference type="ARBA" id="ARBA00022692"/>
    </source>
</evidence>
<dbReference type="InterPro" id="IPR036097">
    <property type="entry name" value="HisK_dim/P_sf"/>
</dbReference>
<protein>
    <recommendedName>
        <fullName evidence="3">histidine kinase</fullName>
        <ecNumber evidence="3">2.7.13.3</ecNumber>
    </recommendedName>
</protein>
<keyword evidence="10" id="KW-0472">Membrane</keyword>
<evidence type="ECO:0000256" key="4">
    <source>
        <dbReference type="ARBA" id="ARBA00022553"/>
    </source>
</evidence>
<dbReference type="InterPro" id="IPR003661">
    <property type="entry name" value="HisK_dim/P_dom"/>
</dbReference>
<dbReference type="CDD" id="cd06225">
    <property type="entry name" value="HAMP"/>
    <property type="match status" value="1"/>
</dbReference>
<accession>A0ABP4Q6C2</accession>
<keyword evidence="6 10" id="KW-0812">Transmembrane</keyword>
<evidence type="ECO:0000259" key="12">
    <source>
        <dbReference type="PROSITE" id="PS50885"/>
    </source>
</evidence>
<keyword evidence="14" id="KW-1185">Reference proteome</keyword>
<evidence type="ECO:0000256" key="1">
    <source>
        <dbReference type="ARBA" id="ARBA00000085"/>
    </source>
</evidence>
<dbReference type="EC" id="2.7.13.3" evidence="3"/>
<keyword evidence="8 10" id="KW-1133">Transmembrane helix</keyword>
<comment type="subcellular location">
    <subcellularLocation>
        <location evidence="2">Cell membrane</location>
    </subcellularLocation>
</comment>
<dbReference type="CDD" id="cd00082">
    <property type="entry name" value="HisKA"/>
    <property type="match status" value="1"/>
</dbReference>
<dbReference type="SUPFAM" id="SSF47384">
    <property type="entry name" value="Homodimeric domain of signal transducing histidine kinase"/>
    <property type="match status" value="1"/>
</dbReference>
<dbReference type="Proteomes" id="UP001501705">
    <property type="component" value="Unassembled WGS sequence"/>
</dbReference>
<evidence type="ECO:0000256" key="9">
    <source>
        <dbReference type="ARBA" id="ARBA00023012"/>
    </source>
</evidence>
<evidence type="ECO:0000256" key="8">
    <source>
        <dbReference type="ARBA" id="ARBA00022989"/>
    </source>
</evidence>